<sequence>MFNRAIFASVLLATAIGVTGFNALQSPSASALSRFNVVDRDTKTQELNPEKEPQPIGVLSNNALYGLSGSLGNQYPGSSLNVDRTDHYQFRIAKAGRYVMSLGGVGSAIPPGSAELRLYNRTTLIGNNKPGQPIDLQLQPGTYRLEVFRTPFAKGSFNYGVSLFTPDN</sequence>
<gene>
    <name evidence="2" type="ORF">C7B77_18905</name>
</gene>
<dbReference type="EMBL" id="PVWO01000280">
    <property type="protein sequence ID" value="PSB54191.1"/>
    <property type="molecule type" value="Genomic_DNA"/>
</dbReference>
<comment type="caution">
    <text evidence="2">The sequence shown here is derived from an EMBL/GenBank/DDBJ whole genome shotgun (WGS) entry which is preliminary data.</text>
</comment>
<name>A0A2T1GAB6_9CYAN</name>
<keyword evidence="1" id="KW-0732">Signal</keyword>
<reference evidence="2 3" key="1">
    <citation type="submission" date="2018-03" db="EMBL/GenBank/DDBJ databases">
        <title>The ancient ancestry and fast evolution of plastids.</title>
        <authorList>
            <person name="Moore K.R."/>
            <person name="Magnabosco C."/>
            <person name="Momper L."/>
            <person name="Gold D.A."/>
            <person name="Bosak T."/>
            <person name="Fournier G.P."/>
        </authorList>
    </citation>
    <scope>NUCLEOTIDE SEQUENCE [LARGE SCALE GENOMIC DNA]</scope>
    <source>
        <strain evidence="2 3">CCALA 037</strain>
    </source>
</reference>
<dbReference type="AlphaFoldDB" id="A0A2T1GAB6"/>
<feature type="signal peptide" evidence="1">
    <location>
        <begin position="1"/>
        <end position="23"/>
    </location>
</feature>
<proteinExistence type="predicted"/>
<dbReference type="Proteomes" id="UP000238937">
    <property type="component" value="Unassembled WGS sequence"/>
</dbReference>
<evidence type="ECO:0000256" key="1">
    <source>
        <dbReference type="SAM" id="SignalP"/>
    </source>
</evidence>
<organism evidence="2 3">
    <name type="scientific">Chamaesiphon polymorphus CCALA 037</name>
    <dbReference type="NCBI Taxonomy" id="2107692"/>
    <lineage>
        <taxon>Bacteria</taxon>
        <taxon>Bacillati</taxon>
        <taxon>Cyanobacteriota</taxon>
        <taxon>Cyanophyceae</taxon>
        <taxon>Gomontiellales</taxon>
        <taxon>Chamaesiphonaceae</taxon>
        <taxon>Chamaesiphon</taxon>
    </lineage>
</organism>
<keyword evidence="3" id="KW-1185">Reference proteome</keyword>
<feature type="chain" id="PRO_5015530187" evidence="1">
    <location>
        <begin position="24"/>
        <end position="168"/>
    </location>
</feature>
<dbReference type="RefSeq" id="WP_106308292.1">
    <property type="nucleotide sequence ID" value="NZ_PVWO01000280.1"/>
</dbReference>
<accession>A0A2T1GAB6</accession>
<evidence type="ECO:0000313" key="3">
    <source>
        <dbReference type="Proteomes" id="UP000238937"/>
    </source>
</evidence>
<evidence type="ECO:0000313" key="2">
    <source>
        <dbReference type="EMBL" id="PSB54191.1"/>
    </source>
</evidence>
<protein>
    <submittedName>
        <fullName evidence="2">Uncharacterized protein</fullName>
    </submittedName>
</protein>